<evidence type="ECO:0000259" key="6">
    <source>
        <dbReference type="PROSITE" id="PS51898"/>
    </source>
</evidence>
<evidence type="ECO:0000256" key="2">
    <source>
        <dbReference type="ARBA" id="ARBA00022908"/>
    </source>
</evidence>
<evidence type="ECO:0000256" key="4">
    <source>
        <dbReference type="ARBA" id="ARBA00023172"/>
    </source>
</evidence>
<gene>
    <name evidence="8" type="ORF">Athai_38510</name>
</gene>
<dbReference type="InterPro" id="IPR002104">
    <property type="entry name" value="Integrase_catalytic"/>
</dbReference>
<evidence type="ECO:0000256" key="5">
    <source>
        <dbReference type="PROSITE-ProRule" id="PRU01248"/>
    </source>
</evidence>
<name>A0A7R7HXU5_9ACTN</name>
<evidence type="ECO:0000259" key="7">
    <source>
        <dbReference type="PROSITE" id="PS51900"/>
    </source>
</evidence>
<dbReference type="RefSeq" id="WP_203962739.1">
    <property type="nucleotide sequence ID" value="NZ_AP023355.1"/>
</dbReference>
<dbReference type="PANTHER" id="PTHR30349:SF64">
    <property type="entry name" value="PROPHAGE INTEGRASE INTD-RELATED"/>
    <property type="match status" value="1"/>
</dbReference>
<evidence type="ECO:0000256" key="3">
    <source>
        <dbReference type="ARBA" id="ARBA00023125"/>
    </source>
</evidence>
<dbReference type="InterPro" id="IPR050090">
    <property type="entry name" value="Tyrosine_recombinase_XerCD"/>
</dbReference>
<evidence type="ECO:0000313" key="9">
    <source>
        <dbReference type="Proteomes" id="UP000611640"/>
    </source>
</evidence>
<dbReference type="GO" id="GO:0003677">
    <property type="term" value="F:DNA binding"/>
    <property type="evidence" value="ECO:0007669"/>
    <property type="project" value="UniProtKB-UniRule"/>
</dbReference>
<dbReference type="PROSITE" id="PS51900">
    <property type="entry name" value="CB"/>
    <property type="match status" value="1"/>
</dbReference>
<dbReference type="Gene3D" id="1.10.443.10">
    <property type="entry name" value="Intergrase catalytic core"/>
    <property type="match status" value="1"/>
</dbReference>
<keyword evidence="2" id="KW-0229">DNA integration</keyword>
<keyword evidence="4" id="KW-0233">DNA recombination</keyword>
<protein>
    <submittedName>
        <fullName evidence="8">Site-specific integrase</fullName>
    </submittedName>
</protein>
<evidence type="ECO:0000256" key="1">
    <source>
        <dbReference type="ARBA" id="ARBA00008857"/>
    </source>
</evidence>
<dbReference type="InterPro" id="IPR010998">
    <property type="entry name" value="Integrase_recombinase_N"/>
</dbReference>
<dbReference type="Proteomes" id="UP000611640">
    <property type="component" value="Chromosome"/>
</dbReference>
<dbReference type="Gene3D" id="1.10.150.130">
    <property type="match status" value="1"/>
</dbReference>
<dbReference type="KEGG" id="atl:Athai_38510"/>
<dbReference type="PROSITE" id="PS51898">
    <property type="entry name" value="TYR_RECOMBINASE"/>
    <property type="match status" value="1"/>
</dbReference>
<feature type="domain" description="Core-binding (CB)" evidence="7">
    <location>
        <begin position="128"/>
        <end position="232"/>
    </location>
</feature>
<dbReference type="EMBL" id="AP023355">
    <property type="protein sequence ID" value="BCJ36348.1"/>
    <property type="molecule type" value="Genomic_DNA"/>
</dbReference>
<sequence length="486" mass="54167">MKGSVYKRCNCRDSHSGRLLGRGCPQLKRANGSWNPRHGDWHIQCDLPRRADGRRRTLRHPGYLSQDDATTDLLQLNTLLAIPDRSDTVSLIELGDLIEHTVATDGRLPDIDTVRRALQTGTRLIGQPTVGEWLDQWLAGKRNIADSTRSKYAEHIRRHLIPHLGHLRLDRLRRQHITSMIQAIIDRADYVQAIRDSGDKAACLALRGEKVTGATTLHRIRATLRAALNAAIREDLIAANPATHIELPSPRRPRPLVWTPERVRRWEQDATVAGKVMVWTAEQTGQFLDAILDDPLYPLFHLVAYRGLRRGEACGLHDDDLDLAAGQITIRWQLLGEHKTPTLARTKTESSDATIALDDDTIAVLRRHRTEQAKRRLASAEHWPTHGLLFTDPDGQPLQPGWVTAHFDRLITRAGLPPIRLHDLRHGAATLALAAGVDLKVVQAMLRHSTITLTADTYSSVLPQLAKDAANATAATIPRANSSSRS</sequence>
<dbReference type="PANTHER" id="PTHR30349">
    <property type="entry name" value="PHAGE INTEGRASE-RELATED"/>
    <property type="match status" value="1"/>
</dbReference>
<dbReference type="GO" id="GO:0015074">
    <property type="term" value="P:DNA integration"/>
    <property type="evidence" value="ECO:0007669"/>
    <property type="project" value="UniProtKB-KW"/>
</dbReference>
<comment type="similarity">
    <text evidence="1">Belongs to the 'phage' integrase family.</text>
</comment>
<feature type="domain" description="Tyr recombinase" evidence="6">
    <location>
        <begin position="274"/>
        <end position="471"/>
    </location>
</feature>
<dbReference type="SUPFAM" id="SSF56349">
    <property type="entry name" value="DNA breaking-rejoining enzymes"/>
    <property type="match status" value="1"/>
</dbReference>
<dbReference type="Pfam" id="PF14659">
    <property type="entry name" value="Phage_int_SAM_3"/>
    <property type="match status" value="1"/>
</dbReference>
<dbReference type="InterPro" id="IPR011010">
    <property type="entry name" value="DNA_brk_join_enz"/>
</dbReference>
<reference evidence="8 9" key="1">
    <citation type="submission" date="2020-08" db="EMBL/GenBank/DDBJ databases">
        <title>Whole genome shotgun sequence of Actinocatenispora thailandica NBRC 105041.</title>
        <authorList>
            <person name="Komaki H."/>
            <person name="Tamura T."/>
        </authorList>
    </citation>
    <scope>NUCLEOTIDE SEQUENCE [LARGE SCALE GENOMIC DNA]</scope>
    <source>
        <strain evidence="8 9">NBRC 105041</strain>
    </source>
</reference>
<dbReference type="CDD" id="cd01189">
    <property type="entry name" value="INT_ICEBs1_C_like"/>
    <property type="match status" value="1"/>
</dbReference>
<keyword evidence="9" id="KW-1185">Reference proteome</keyword>
<proteinExistence type="inferred from homology"/>
<organism evidence="8 9">
    <name type="scientific">Actinocatenispora thailandica</name>
    <dbReference type="NCBI Taxonomy" id="227318"/>
    <lineage>
        <taxon>Bacteria</taxon>
        <taxon>Bacillati</taxon>
        <taxon>Actinomycetota</taxon>
        <taxon>Actinomycetes</taxon>
        <taxon>Micromonosporales</taxon>
        <taxon>Micromonosporaceae</taxon>
        <taxon>Actinocatenispora</taxon>
    </lineage>
</organism>
<dbReference type="Pfam" id="PF00589">
    <property type="entry name" value="Phage_integrase"/>
    <property type="match status" value="1"/>
</dbReference>
<keyword evidence="3 5" id="KW-0238">DNA-binding</keyword>
<dbReference type="GO" id="GO:0006310">
    <property type="term" value="P:DNA recombination"/>
    <property type="evidence" value="ECO:0007669"/>
    <property type="project" value="UniProtKB-KW"/>
</dbReference>
<dbReference type="AlphaFoldDB" id="A0A7R7HXU5"/>
<dbReference type="InterPro" id="IPR044068">
    <property type="entry name" value="CB"/>
</dbReference>
<dbReference type="InterPro" id="IPR013762">
    <property type="entry name" value="Integrase-like_cat_sf"/>
</dbReference>
<accession>A0A7R7HXU5</accession>
<dbReference type="InterPro" id="IPR004107">
    <property type="entry name" value="Integrase_SAM-like_N"/>
</dbReference>
<evidence type="ECO:0000313" key="8">
    <source>
        <dbReference type="EMBL" id="BCJ36348.1"/>
    </source>
</evidence>